<keyword evidence="9" id="KW-1185">Reference proteome</keyword>
<evidence type="ECO:0000256" key="5">
    <source>
        <dbReference type="ARBA" id="ARBA00022989"/>
    </source>
</evidence>
<reference evidence="8 9" key="1">
    <citation type="submission" date="2015-07" db="EMBL/GenBank/DDBJ databases">
        <title>Isolation and Genomic Characterization of a Novel Halophilic Metal-Reducing Deltaproteobacterium from the Deep Subsurface.</title>
        <authorList>
            <person name="Badalamenti J.P."/>
            <person name="Summers Z.M."/>
            <person name="Gralnick J.A."/>
            <person name="Bond D.R."/>
        </authorList>
    </citation>
    <scope>NUCLEOTIDE SEQUENCE [LARGE SCALE GENOMIC DNA]</scope>
    <source>
        <strain evidence="8 9">WTL</strain>
    </source>
</reference>
<dbReference type="GO" id="GO:0005886">
    <property type="term" value="C:plasma membrane"/>
    <property type="evidence" value="ECO:0007669"/>
    <property type="project" value="UniProtKB-SubCell"/>
</dbReference>
<feature type="transmembrane region" description="Helical" evidence="7">
    <location>
        <begin position="210"/>
        <end position="229"/>
    </location>
</feature>
<dbReference type="AlphaFoldDB" id="A0A0M3QG12"/>
<comment type="similarity">
    <text evidence="2">Belongs to the NrfD family.</text>
</comment>
<keyword evidence="6 7" id="KW-0472">Membrane</keyword>
<feature type="transmembrane region" description="Helical" evidence="7">
    <location>
        <begin position="153"/>
        <end position="178"/>
    </location>
</feature>
<evidence type="ECO:0000313" key="8">
    <source>
        <dbReference type="EMBL" id="ALC17189.1"/>
    </source>
</evidence>
<feature type="transmembrane region" description="Helical" evidence="7">
    <location>
        <begin position="28"/>
        <end position="48"/>
    </location>
</feature>
<proteinExistence type="inferred from homology"/>
<dbReference type="PANTHER" id="PTHR43044:SF2">
    <property type="entry name" value="POLYSULPHIDE REDUCTASE NRFD"/>
    <property type="match status" value="1"/>
</dbReference>
<evidence type="ECO:0000256" key="3">
    <source>
        <dbReference type="ARBA" id="ARBA00022475"/>
    </source>
</evidence>
<gene>
    <name evidence="8" type="ORF">DSOUD_2436</name>
</gene>
<evidence type="ECO:0000256" key="7">
    <source>
        <dbReference type="SAM" id="Phobius"/>
    </source>
</evidence>
<feature type="transmembrane region" description="Helical" evidence="7">
    <location>
        <begin position="356"/>
        <end position="377"/>
    </location>
</feature>
<dbReference type="Proteomes" id="UP000057158">
    <property type="component" value="Chromosome"/>
</dbReference>
<accession>A0A0M3QG12</accession>
<evidence type="ECO:0000256" key="4">
    <source>
        <dbReference type="ARBA" id="ARBA00022692"/>
    </source>
</evidence>
<evidence type="ECO:0000256" key="1">
    <source>
        <dbReference type="ARBA" id="ARBA00004651"/>
    </source>
</evidence>
<dbReference type="Pfam" id="PF03916">
    <property type="entry name" value="NrfD"/>
    <property type="match status" value="1"/>
</dbReference>
<keyword evidence="3" id="KW-1003">Cell membrane</keyword>
<dbReference type="OrthoDB" id="9806499at2"/>
<dbReference type="EMBL" id="CP010802">
    <property type="protein sequence ID" value="ALC17189.1"/>
    <property type="molecule type" value="Genomic_DNA"/>
</dbReference>
<evidence type="ECO:0000313" key="9">
    <source>
        <dbReference type="Proteomes" id="UP000057158"/>
    </source>
</evidence>
<keyword evidence="4 7" id="KW-0812">Transmembrane</keyword>
<dbReference type="PATRIC" id="fig|1603606.3.peg.2633"/>
<dbReference type="PANTHER" id="PTHR43044">
    <property type="match status" value="1"/>
</dbReference>
<feature type="transmembrane region" description="Helical" evidence="7">
    <location>
        <begin position="290"/>
        <end position="311"/>
    </location>
</feature>
<feature type="transmembrane region" description="Helical" evidence="7">
    <location>
        <begin position="249"/>
        <end position="269"/>
    </location>
</feature>
<dbReference type="STRING" id="1603606.DSOUD_2436"/>
<keyword evidence="5 7" id="KW-1133">Transmembrane helix</keyword>
<evidence type="ECO:0000256" key="2">
    <source>
        <dbReference type="ARBA" id="ARBA00008929"/>
    </source>
</evidence>
<feature type="transmembrane region" description="Helical" evidence="7">
    <location>
        <begin position="397"/>
        <end position="418"/>
    </location>
</feature>
<feature type="transmembrane region" description="Helical" evidence="7">
    <location>
        <begin position="331"/>
        <end position="349"/>
    </location>
</feature>
<name>A0A0M3QG12_9BACT</name>
<protein>
    <submittedName>
        <fullName evidence="8">Ni/Fe-hydrogenase 2 integral membrane subunit HybB</fullName>
    </submittedName>
</protein>
<dbReference type="RefSeq" id="WP_053551219.1">
    <property type="nucleotide sequence ID" value="NZ_CP010802.1"/>
</dbReference>
<dbReference type="InterPro" id="IPR005614">
    <property type="entry name" value="NrfD-like"/>
</dbReference>
<feature type="transmembrane region" description="Helical" evidence="7">
    <location>
        <begin position="104"/>
        <end position="133"/>
    </location>
</feature>
<organism evidence="8 9">
    <name type="scientific">Desulfuromonas soudanensis</name>
    <dbReference type="NCBI Taxonomy" id="1603606"/>
    <lineage>
        <taxon>Bacteria</taxon>
        <taxon>Pseudomonadati</taxon>
        <taxon>Thermodesulfobacteriota</taxon>
        <taxon>Desulfuromonadia</taxon>
        <taxon>Desulfuromonadales</taxon>
        <taxon>Desulfuromonadaceae</taxon>
        <taxon>Desulfuromonas</taxon>
    </lineage>
</organism>
<sequence>MKESKALDPREEVERDVLAVLCRPGVKWLAAVALCAALVLLGLGLWGYQIHRGLGVSGLMHPVNWGVYITNFVFWVGIAHSGTLISAVLFLFRARFRTSFNRAAEAMTIFALTVAGLFPLIHLGRVWIFYYLFPYPTERHLWVNFRSPLIWDVFAVSTYMIVSLIFFYVGLLPDLAIARRRFSGIRKKIFAVLSLGWVGSLDQWRHYNRLYLFLAAFATPLVASVHSIVSWDFAVSIVPGWHTTIFAPYFVAGAIFSGTAMVITLVYPMQRILKLEKYITVDHFEAIAKILLFTSLIISYSYLVETGFAFYGDNVFEAEQFRYRSFGHYAHLYWVMIFCNSLLPLTLFIRRLRRSLPFLFAVSLLVNVGMWMERFVIIVNSLARDYDPYAWGTYTPSLVEIGITVMSFALFFLLYLLFLKAVPVLSMTEIKEHL</sequence>
<feature type="transmembrane region" description="Helical" evidence="7">
    <location>
        <begin position="68"/>
        <end position="92"/>
    </location>
</feature>
<dbReference type="KEGG" id="des:DSOUD_2436"/>
<comment type="subcellular location">
    <subcellularLocation>
        <location evidence="1">Cell membrane</location>
        <topology evidence="1">Multi-pass membrane protein</topology>
    </subcellularLocation>
</comment>
<evidence type="ECO:0000256" key="6">
    <source>
        <dbReference type="ARBA" id="ARBA00023136"/>
    </source>
</evidence>